<organism evidence="11 12">
    <name type="scientific">Bombus bifarius</name>
    <dbReference type="NCBI Taxonomy" id="103933"/>
    <lineage>
        <taxon>Eukaryota</taxon>
        <taxon>Metazoa</taxon>
        <taxon>Ecdysozoa</taxon>
        <taxon>Arthropoda</taxon>
        <taxon>Hexapoda</taxon>
        <taxon>Insecta</taxon>
        <taxon>Pterygota</taxon>
        <taxon>Neoptera</taxon>
        <taxon>Endopterygota</taxon>
        <taxon>Hymenoptera</taxon>
        <taxon>Apocrita</taxon>
        <taxon>Aculeata</taxon>
        <taxon>Apoidea</taxon>
        <taxon>Anthophila</taxon>
        <taxon>Apidae</taxon>
        <taxon>Bombus</taxon>
        <taxon>Pyrobombus</taxon>
    </lineage>
</organism>
<protein>
    <recommendedName>
        <fullName evidence="10">Elongation of very long chain fatty acids protein</fullName>
        <ecNumber evidence="10">2.3.1.199</ecNumber>
    </recommendedName>
    <alternativeName>
        <fullName evidence="10">Very-long-chain 3-oxoacyl-CoA synthase</fullName>
    </alternativeName>
</protein>
<comment type="catalytic activity">
    <reaction evidence="10">
        <text>a very-long-chain acyl-CoA + malonyl-CoA + H(+) = a very-long-chain 3-oxoacyl-CoA + CO2 + CoA</text>
        <dbReference type="Rhea" id="RHEA:32727"/>
        <dbReference type="ChEBI" id="CHEBI:15378"/>
        <dbReference type="ChEBI" id="CHEBI:16526"/>
        <dbReference type="ChEBI" id="CHEBI:57287"/>
        <dbReference type="ChEBI" id="CHEBI:57384"/>
        <dbReference type="ChEBI" id="CHEBI:90725"/>
        <dbReference type="ChEBI" id="CHEBI:90736"/>
        <dbReference type="EC" id="2.3.1.199"/>
    </reaction>
</comment>
<comment type="similarity">
    <text evidence="10">Belongs to the ELO family.</text>
</comment>
<keyword evidence="4 10" id="KW-0812">Transmembrane</keyword>
<name>A0A6P8MJP5_9HYME</name>
<reference evidence="12" key="1">
    <citation type="submission" date="2025-08" db="UniProtKB">
        <authorList>
            <consortium name="RefSeq"/>
        </authorList>
    </citation>
    <scope>IDENTIFICATION</scope>
    <source>
        <tissue evidence="12">Muscle</tissue>
    </source>
</reference>
<feature type="transmembrane region" description="Helical" evidence="10">
    <location>
        <begin position="176"/>
        <end position="194"/>
    </location>
</feature>
<evidence type="ECO:0000313" key="11">
    <source>
        <dbReference type="Proteomes" id="UP000515164"/>
    </source>
</evidence>
<dbReference type="InterPro" id="IPR002076">
    <property type="entry name" value="ELO_fam"/>
</dbReference>
<dbReference type="GO" id="GO:0005789">
    <property type="term" value="C:endoplasmic reticulum membrane"/>
    <property type="evidence" value="ECO:0007669"/>
    <property type="project" value="TreeGrafter"/>
</dbReference>
<proteinExistence type="inferred from homology"/>
<dbReference type="GO" id="GO:0009922">
    <property type="term" value="F:fatty acid elongase activity"/>
    <property type="evidence" value="ECO:0007669"/>
    <property type="project" value="UniProtKB-EC"/>
</dbReference>
<keyword evidence="3 10" id="KW-0808">Transferase</keyword>
<evidence type="ECO:0000256" key="5">
    <source>
        <dbReference type="ARBA" id="ARBA00022832"/>
    </source>
</evidence>
<dbReference type="PANTHER" id="PTHR11157">
    <property type="entry name" value="FATTY ACID ACYL TRANSFERASE-RELATED"/>
    <property type="match status" value="1"/>
</dbReference>
<dbReference type="PANTHER" id="PTHR11157:SF17">
    <property type="entry name" value="ELONGATION OF VERY LONG CHAIN FATTY ACIDS PROTEIN 6"/>
    <property type="match status" value="1"/>
</dbReference>
<feature type="transmembrane region" description="Helical" evidence="10">
    <location>
        <begin position="123"/>
        <end position="145"/>
    </location>
</feature>
<sequence length="286" mass="34196">MTSGKKMDRLDYMSITIPNYSYTFNFEKSLPYSDTVIRISNHYPYCFCYCFFYVVLTFAGRYFMSSRPKFELRGMLVLWNASLAIFSIFGFLRMGSELYHVLSHYGFQHSICISYMTYDPVMAFWSLVFILSKIVEFGDTAFIVLRKQPLQFLHWYHHITVLLYSWLCFIEDAPHSRWHCVINYFVHSWMYSYYALKAMRFSLPKWFAMSITVLQTLQMVWGCFTAIMAYNYITNDQIDCRVKSHNANICLLLYFSYFVLFSRFFKQAYLSNNCRKIKESSKHAQD</sequence>
<dbReference type="AlphaFoldDB" id="A0A6P8MJP5"/>
<keyword evidence="5 10" id="KW-0276">Fatty acid metabolism</keyword>
<evidence type="ECO:0000256" key="10">
    <source>
        <dbReference type="RuleBase" id="RU361115"/>
    </source>
</evidence>
<dbReference type="GO" id="GO:0042761">
    <property type="term" value="P:very long-chain fatty acid biosynthetic process"/>
    <property type="evidence" value="ECO:0007669"/>
    <property type="project" value="TreeGrafter"/>
</dbReference>
<dbReference type="RefSeq" id="XP_033313956.1">
    <property type="nucleotide sequence ID" value="XM_033458065.1"/>
</dbReference>
<keyword evidence="2 10" id="KW-0444">Lipid biosynthesis</keyword>
<dbReference type="EC" id="2.3.1.199" evidence="10"/>
<evidence type="ECO:0000256" key="8">
    <source>
        <dbReference type="ARBA" id="ARBA00023136"/>
    </source>
</evidence>
<gene>
    <name evidence="12" type="primary">LOC117212922</name>
</gene>
<evidence type="ECO:0000256" key="1">
    <source>
        <dbReference type="ARBA" id="ARBA00004141"/>
    </source>
</evidence>
<evidence type="ECO:0000256" key="2">
    <source>
        <dbReference type="ARBA" id="ARBA00022516"/>
    </source>
</evidence>
<keyword evidence="7 10" id="KW-0443">Lipid metabolism</keyword>
<dbReference type="GO" id="GO:0034626">
    <property type="term" value="P:fatty acid elongation, polyunsaturated fatty acid"/>
    <property type="evidence" value="ECO:0007669"/>
    <property type="project" value="TreeGrafter"/>
</dbReference>
<evidence type="ECO:0000313" key="12">
    <source>
        <dbReference type="RefSeq" id="XP_033313956.1"/>
    </source>
</evidence>
<feature type="transmembrane region" description="Helical" evidence="10">
    <location>
        <begin position="42"/>
        <end position="64"/>
    </location>
</feature>
<keyword evidence="6 10" id="KW-1133">Transmembrane helix</keyword>
<dbReference type="Pfam" id="PF01151">
    <property type="entry name" value="ELO"/>
    <property type="match status" value="1"/>
</dbReference>
<evidence type="ECO:0000256" key="7">
    <source>
        <dbReference type="ARBA" id="ARBA00023098"/>
    </source>
</evidence>
<evidence type="ECO:0000256" key="3">
    <source>
        <dbReference type="ARBA" id="ARBA00022679"/>
    </source>
</evidence>
<comment type="subcellular location">
    <subcellularLocation>
        <location evidence="1">Membrane</location>
        <topology evidence="1">Multi-pass membrane protein</topology>
    </subcellularLocation>
</comment>
<evidence type="ECO:0000256" key="6">
    <source>
        <dbReference type="ARBA" id="ARBA00022989"/>
    </source>
</evidence>
<dbReference type="GO" id="GO:0030148">
    <property type="term" value="P:sphingolipid biosynthetic process"/>
    <property type="evidence" value="ECO:0007669"/>
    <property type="project" value="TreeGrafter"/>
</dbReference>
<dbReference type="PROSITE" id="PS01188">
    <property type="entry name" value="ELO"/>
    <property type="match status" value="1"/>
</dbReference>
<keyword evidence="9 10" id="KW-0275">Fatty acid biosynthesis</keyword>
<dbReference type="GeneID" id="117212922"/>
<evidence type="ECO:0000256" key="4">
    <source>
        <dbReference type="ARBA" id="ARBA00022692"/>
    </source>
</evidence>
<feature type="transmembrane region" description="Helical" evidence="10">
    <location>
        <begin position="152"/>
        <end position="170"/>
    </location>
</feature>
<feature type="transmembrane region" description="Helical" evidence="10">
    <location>
        <begin position="76"/>
        <end position="95"/>
    </location>
</feature>
<dbReference type="InterPro" id="IPR030457">
    <property type="entry name" value="ELO_CS"/>
</dbReference>
<evidence type="ECO:0000256" key="9">
    <source>
        <dbReference type="ARBA" id="ARBA00023160"/>
    </source>
</evidence>
<dbReference type="GO" id="GO:0019367">
    <property type="term" value="P:fatty acid elongation, saturated fatty acid"/>
    <property type="evidence" value="ECO:0007669"/>
    <property type="project" value="TreeGrafter"/>
</dbReference>
<accession>A0A6P8MJP5</accession>
<keyword evidence="11" id="KW-1185">Reference proteome</keyword>
<keyword evidence="8 10" id="KW-0472">Membrane</keyword>
<dbReference type="GO" id="GO:0034625">
    <property type="term" value="P:fatty acid elongation, monounsaturated fatty acid"/>
    <property type="evidence" value="ECO:0007669"/>
    <property type="project" value="TreeGrafter"/>
</dbReference>
<dbReference type="KEGG" id="bbif:117212922"/>
<dbReference type="Proteomes" id="UP000515164">
    <property type="component" value="Unplaced"/>
</dbReference>
<feature type="transmembrane region" description="Helical" evidence="10">
    <location>
        <begin position="206"/>
        <end position="233"/>
    </location>
</feature>
<feature type="transmembrane region" description="Helical" evidence="10">
    <location>
        <begin position="245"/>
        <end position="265"/>
    </location>
</feature>